<feature type="domain" description="G-protein coupled receptors family 1 profile" evidence="9">
    <location>
        <begin position="142"/>
        <end position="204"/>
    </location>
</feature>
<dbReference type="Pfam" id="PF00001">
    <property type="entry name" value="7tm_1"/>
    <property type="match status" value="1"/>
</dbReference>
<evidence type="ECO:0000256" key="7">
    <source>
        <dbReference type="ARBA" id="ARBA00023224"/>
    </source>
</evidence>
<reference evidence="10" key="3">
    <citation type="submission" date="2023-05" db="EMBL/GenBank/DDBJ databases">
        <authorList>
            <person name="Smith C.H."/>
        </authorList>
    </citation>
    <scope>NUCLEOTIDE SEQUENCE</scope>
    <source>
        <strain evidence="10">CHS0354</strain>
        <tissue evidence="10">Mantle</tissue>
    </source>
</reference>
<protein>
    <recommendedName>
        <fullName evidence="9">G-protein coupled receptors family 1 profile domain-containing protein</fullName>
    </recommendedName>
</protein>
<dbReference type="AlphaFoldDB" id="A0AAE0VWF7"/>
<dbReference type="InterPro" id="IPR017452">
    <property type="entry name" value="GPCR_Rhodpsn_7TM"/>
</dbReference>
<evidence type="ECO:0000256" key="1">
    <source>
        <dbReference type="ARBA" id="ARBA00004141"/>
    </source>
</evidence>
<keyword evidence="5 8" id="KW-0472">Membrane</keyword>
<comment type="caution">
    <text evidence="10">The sequence shown here is derived from an EMBL/GenBank/DDBJ whole genome shotgun (WGS) entry which is preliminary data.</text>
</comment>
<evidence type="ECO:0000256" key="2">
    <source>
        <dbReference type="ARBA" id="ARBA00022692"/>
    </source>
</evidence>
<keyword evidence="6" id="KW-0675">Receptor</keyword>
<evidence type="ECO:0000256" key="6">
    <source>
        <dbReference type="ARBA" id="ARBA00023170"/>
    </source>
</evidence>
<evidence type="ECO:0000313" key="10">
    <source>
        <dbReference type="EMBL" id="KAK3591707.1"/>
    </source>
</evidence>
<dbReference type="PRINTS" id="PR00237">
    <property type="entry name" value="GPCRRHODOPSN"/>
</dbReference>
<accession>A0AAE0VWF7</accession>
<keyword evidence="4" id="KW-0297">G-protein coupled receptor</keyword>
<sequence length="237" mass="27290">MKSSVIPADKIFDNMSTTSKNSFSLIEMETKIRAERTHIIPVDPYARQFLAGYVADDIVIFNISGFFCARQAVVIKTKVPFVKMTAIFADYNLTHYSMDYPDINLTLELSKFLEQIEEKPTISEITLKILFYVVSMCGAFFGNLTIILVIACHRVLRTKFNFYIINLVTADLLVPVFCMWVHLVSSLNKQWPLGETFCRIHTFVQGRGIHFDLRPVDQARCALLRVVKREQWIPVPR</sequence>
<dbReference type="GO" id="GO:0005886">
    <property type="term" value="C:plasma membrane"/>
    <property type="evidence" value="ECO:0007669"/>
    <property type="project" value="TreeGrafter"/>
</dbReference>
<dbReference type="SUPFAM" id="SSF81321">
    <property type="entry name" value="Family A G protein-coupled receptor-like"/>
    <property type="match status" value="1"/>
</dbReference>
<dbReference type="PANTHER" id="PTHR45695:SF28">
    <property type="entry name" value="G-PROTEIN COUPLED RECEPTORS FAMILY 1 PROFILE DOMAIN-CONTAINING PROTEIN"/>
    <property type="match status" value="1"/>
</dbReference>
<evidence type="ECO:0000259" key="9">
    <source>
        <dbReference type="PROSITE" id="PS50262"/>
    </source>
</evidence>
<dbReference type="Proteomes" id="UP001195483">
    <property type="component" value="Unassembled WGS sequence"/>
</dbReference>
<reference evidence="10" key="2">
    <citation type="journal article" date="2021" name="Genome Biol. Evol.">
        <title>Developing a high-quality reference genome for a parasitic bivalve with doubly uniparental inheritance (Bivalvia: Unionida).</title>
        <authorList>
            <person name="Smith C.H."/>
        </authorList>
    </citation>
    <scope>NUCLEOTIDE SEQUENCE</scope>
    <source>
        <strain evidence="10">CHS0354</strain>
        <tissue evidence="10">Mantle</tissue>
    </source>
</reference>
<feature type="transmembrane region" description="Helical" evidence="8">
    <location>
        <begin position="163"/>
        <end position="183"/>
    </location>
</feature>
<evidence type="ECO:0000256" key="4">
    <source>
        <dbReference type="ARBA" id="ARBA00023040"/>
    </source>
</evidence>
<dbReference type="Gene3D" id="1.20.1070.10">
    <property type="entry name" value="Rhodopsin 7-helix transmembrane proteins"/>
    <property type="match status" value="1"/>
</dbReference>
<name>A0AAE0VWF7_9BIVA</name>
<dbReference type="CDD" id="cd00637">
    <property type="entry name" value="7tm_classA_rhodopsin-like"/>
    <property type="match status" value="1"/>
</dbReference>
<proteinExistence type="predicted"/>
<dbReference type="PANTHER" id="PTHR45695">
    <property type="entry name" value="LEUCOKININ RECEPTOR-RELATED"/>
    <property type="match status" value="1"/>
</dbReference>
<dbReference type="InterPro" id="IPR000276">
    <property type="entry name" value="GPCR_Rhodpsn"/>
</dbReference>
<dbReference type="PROSITE" id="PS50262">
    <property type="entry name" value="G_PROTEIN_RECEP_F1_2"/>
    <property type="match status" value="1"/>
</dbReference>
<comment type="subcellular location">
    <subcellularLocation>
        <location evidence="1">Membrane</location>
        <topology evidence="1">Multi-pass membrane protein</topology>
    </subcellularLocation>
</comment>
<evidence type="ECO:0000256" key="5">
    <source>
        <dbReference type="ARBA" id="ARBA00023136"/>
    </source>
</evidence>
<keyword evidence="3 8" id="KW-1133">Transmembrane helix</keyword>
<keyword evidence="2 8" id="KW-0812">Transmembrane</keyword>
<keyword evidence="7" id="KW-0807">Transducer</keyword>
<feature type="transmembrane region" description="Helical" evidence="8">
    <location>
        <begin position="129"/>
        <end position="151"/>
    </location>
</feature>
<organism evidence="10 11">
    <name type="scientific">Potamilus streckersoni</name>
    <dbReference type="NCBI Taxonomy" id="2493646"/>
    <lineage>
        <taxon>Eukaryota</taxon>
        <taxon>Metazoa</taxon>
        <taxon>Spiralia</taxon>
        <taxon>Lophotrochozoa</taxon>
        <taxon>Mollusca</taxon>
        <taxon>Bivalvia</taxon>
        <taxon>Autobranchia</taxon>
        <taxon>Heteroconchia</taxon>
        <taxon>Palaeoheterodonta</taxon>
        <taxon>Unionida</taxon>
        <taxon>Unionoidea</taxon>
        <taxon>Unionidae</taxon>
        <taxon>Ambleminae</taxon>
        <taxon>Lampsilini</taxon>
        <taxon>Potamilus</taxon>
    </lineage>
</organism>
<dbReference type="EMBL" id="JAEAOA010001196">
    <property type="protein sequence ID" value="KAK3591707.1"/>
    <property type="molecule type" value="Genomic_DNA"/>
</dbReference>
<dbReference type="GO" id="GO:0004930">
    <property type="term" value="F:G protein-coupled receptor activity"/>
    <property type="evidence" value="ECO:0007669"/>
    <property type="project" value="UniProtKB-KW"/>
</dbReference>
<evidence type="ECO:0000256" key="8">
    <source>
        <dbReference type="SAM" id="Phobius"/>
    </source>
</evidence>
<evidence type="ECO:0000256" key="3">
    <source>
        <dbReference type="ARBA" id="ARBA00022989"/>
    </source>
</evidence>
<evidence type="ECO:0000313" key="11">
    <source>
        <dbReference type="Proteomes" id="UP001195483"/>
    </source>
</evidence>
<gene>
    <name evidence="10" type="ORF">CHS0354_019472</name>
</gene>
<keyword evidence="11" id="KW-1185">Reference proteome</keyword>
<reference evidence="10" key="1">
    <citation type="journal article" date="2021" name="Genome Biol. Evol.">
        <title>A High-Quality Reference Genome for a Parasitic Bivalve with Doubly Uniparental Inheritance (Bivalvia: Unionida).</title>
        <authorList>
            <person name="Smith C.H."/>
        </authorList>
    </citation>
    <scope>NUCLEOTIDE SEQUENCE</scope>
    <source>
        <strain evidence="10">CHS0354</strain>
    </source>
</reference>